<evidence type="ECO:0000313" key="5">
    <source>
        <dbReference type="EMBL" id="TGG92364.1"/>
    </source>
</evidence>
<accession>A0A4Z0WCQ8</accession>
<evidence type="ECO:0000256" key="4">
    <source>
        <dbReference type="PIRSR" id="PIRSR005902-1"/>
    </source>
</evidence>
<dbReference type="RefSeq" id="WP_135483698.1">
    <property type="nucleotide sequence ID" value="NZ_SRMF01000005.1"/>
</dbReference>
<protein>
    <submittedName>
        <fullName evidence="5">TatD family deoxyribonuclease</fullName>
    </submittedName>
</protein>
<feature type="binding site" evidence="4">
    <location>
        <position position="98"/>
    </location>
    <ligand>
        <name>a divalent metal cation</name>
        <dbReference type="ChEBI" id="CHEBI:60240"/>
        <label>1</label>
    </ligand>
</feature>
<proteinExistence type="inferred from homology"/>
<evidence type="ECO:0000256" key="2">
    <source>
        <dbReference type="ARBA" id="ARBA00022723"/>
    </source>
</evidence>
<dbReference type="GO" id="GO:0005829">
    <property type="term" value="C:cytosol"/>
    <property type="evidence" value="ECO:0007669"/>
    <property type="project" value="TreeGrafter"/>
</dbReference>
<dbReference type="OrthoDB" id="9810005at2"/>
<name>A0A4Z0WCQ8_9GAMM</name>
<dbReference type="Gene3D" id="3.20.20.140">
    <property type="entry name" value="Metal-dependent hydrolases"/>
    <property type="match status" value="1"/>
</dbReference>
<dbReference type="Pfam" id="PF01026">
    <property type="entry name" value="TatD_DNase"/>
    <property type="match status" value="1"/>
</dbReference>
<feature type="binding site" evidence="4">
    <location>
        <position position="12"/>
    </location>
    <ligand>
        <name>a divalent metal cation</name>
        <dbReference type="ChEBI" id="CHEBI:60240"/>
        <label>1</label>
    </ligand>
</feature>
<comment type="similarity">
    <text evidence="1">Belongs to the metallo-dependent hydrolases superfamily. TatD-type hydrolase family.</text>
</comment>
<keyword evidence="6" id="KW-1185">Reference proteome</keyword>
<feature type="binding site" evidence="4">
    <location>
        <position position="132"/>
    </location>
    <ligand>
        <name>a divalent metal cation</name>
        <dbReference type="ChEBI" id="CHEBI:60240"/>
        <label>2</label>
    </ligand>
</feature>
<gene>
    <name evidence="5" type="ORF">E4656_12870</name>
</gene>
<dbReference type="GO" id="GO:0016788">
    <property type="term" value="F:hydrolase activity, acting on ester bonds"/>
    <property type="evidence" value="ECO:0007669"/>
    <property type="project" value="InterPro"/>
</dbReference>
<feature type="binding site" evidence="4">
    <location>
        <position position="14"/>
    </location>
    <ligand>
        <name>a divalent metal cation</name>
        <dbReference type="ChEBI" id="CHEBI:60240"/>
        <label>1</label>
    </ligand>
</feature>
<dbReference type="AlphaFoldDB" id="A0A4Z0WCQ8"/>
<organism evidence="5 6">
    <name type="scientific">Natronospirillum operosum</name>
    <dbReference type="NCBI Taxonomy" id="2759953"/>
    <lineage>
        <taxon>Bacteria</taxon>
        <taxon>Pseudomonadati</taxon>
        <taxon>Pseudomonadota</taxon>
        <taxon>Gammaproteobacteria</taxon>
        <taxon>Oceanospirillales</taxon>
        <taxon>Natronospirillaceae</taxon>
        <taxon>Natronospirillum</taxon>
    </lineage>
</organism>
<comment type="caution">
    <text evidence="5">The sequence shown here is derived from an EMBL/GenBank/DDBJ whole genome shotgun (WGS) entry which is preliminary data.</text>
</comment>
<dbReference type="PIRSF" id="PIRSF005902">
    <property type="entry name" value="DNase_TatD"/>
    <property type="match status" value="1"/>
</dbReference>
<dbReference type="PANTHER" id="PTHR46124">
    <property type="entry name" value="D-AMINOACYL-TRNA DEACYLASE"/>
    <property type="match status" value="1"/>
</dbReference>
<evidence type="ECO:0000313" key="6">
    <source>
        <dbReference type="Proteomes" id="UP000297475"/>
    </source>
</evidence>
<feature type="binding site" evidence="4">
    <location>
        <position position="156"/>
    </location>
    <ligand>
        <name>a divalent metal cation</name>
        <dbReference type="ChEBI" id="CHEBI:60240"/>
        <label>2</label>
    </ligand>
</feature>
<dbReference type="PANTHER" id="PTHR46124:SF3">
    <property type="entry name" value="HYDROLASE"/>
    <property type="match status" value="1"/>
</dbReference>
<evidence type="ECO:0000256" key="1">
    <source>
        <dbReference type="ARBA" id="ARBA00009275"/>
    </source>
</evidence>
<keyword evidence="3" id="KW-0378">Hydrolase</keyword>
<feature type="binding site" evidence="4">
    <location>
        <position position="206"/>
    </location>
    <ligand>
        <name>a divalent metal cation</name>
        <dbReference type="ChEBI" id="CHEBI:60240"/>
        <label>1</label>
    </ligand>
</feature>
<dbReference type="InterPro" id="IPR001130">
    <property type="entry name" value="TatD-like"/>
</dbReference>
<dbReference type="InterPro" id="IPR018228">
    <property type="entry name" value="DNase_TatD-rel_CS"/>
</dbReference>
<dbReference type="GO" id="GO:0046872">
    <property type="term" value="F:metal ion binding"/>
    <property type="evidence" value="ECO:0007669"/>
    <property type="project" value="UniProtKB-KW"/>
</dbReference>
<dbReference type="InterPro" id="IPR032466">
    <property type="entry name" value="Metal_Hydrolase"/>
</dbReference>
<reference evidence="5 6" key="1">
    <citation type="submission" date="2019-04" db="EMBL/GenBank/DDBJ databases">
        <title>Natronospirillum operosus gen. nov., sp. nov., a haloalkaliphilic satellite isolated from decaying biomass of laboratory culture of cyanobacterium Geitlerinema sp. and proposal of Natronospirillaceae fam. nov. and Saccharospirillaceae fam. nov.</title>
        <authorList>
            <person name="Kevbrin V."/>
            <person name="Boltyanskaya Y."/>
            <person name="Koziaeva V."/>
            <person name="Grouzdev D.S."/>
            <person name="Park M."/>
            <person name="Cho J."/>
        </authorList>
    </citation>
    <scope>NUCLEOTIDE SEQUENCE [LARGE SCALE GENOMIC DNA]</scope>
    <source>
        <strain evidence="5 6">G-116</strain>
    </source>
</reference>
<dbReference type="EMBL" id="SRMF01000005">
    <property type="protein sequence ID" value="TGG92364.1"/>
    <property type="molecule type" value="Genomic_DNA"/>
</dbReference>
<dbReference type="SUPFAM" id="SSF51556">
    <property type="entry name" value="Metallo-dependent hydrolases"/>
    <property type="match status" value="1"/>
</dbReference>
<dbReference type="PROSITE" id="PS01091">
    <property type="entry name" value="TATD_3"/>
    <property type="match status" value="1"/>
</dbReference>
<evidence type="ECO:0000256" key="3">
    <source>
        <dbReference type="ARBA" id="ARBA00022801"/>
    </source>
</evidence>
<sequence length="262" mass="29512">MADTGFRFSDTHCHFDFPAFDADRQALLAECRRRAVHRIVIPGVSAVQWAHLPGLQHDSVRLQYGFGLHPWFLDQHRQEHLQELEQMLRHHRPVAVGEIGLHGPAGDMERQLQLLEAQLELARYFELPVILHQVGAHNELVRALKRVTPERGGVVHAFSGSSEMAQEYRRLGLHLGLGGVITYPRAARTRRAVAALPAAALVLETDGPDMPLCGFQGVRNSPLQIPSVFRMLCQLRGLDHPQQYHELALVLEQNANRLFGRP</sequence>
<dbReference type="CDD" id="cd01310">
    <property type="entry name" value="TatD_DNAse"/>
    <property type="match status" value="1"/>
</dbReference>
<keyword evidence="2 4" id="KW-0479">Metal-binding</keyword>
<dbReference type="FunFam" id="3.20.20.140:FF:000005">
    <property type="entry name" value="TatD family hydrolase"/>
    <property type="match status" value="1"/>
</dbReference>
<dbReference type="Proteomes" id="UP000297475">
    <property type="component" value="Unassembled WGS sequence"/>
</dbReference>